<dbReference type="Pfam" id="PF13863">
    <property type="entry name" value="DUF4200"/>
    <property type="match status" value="1"/>
</dbReference>
<keyword evidence="1 2" id="KW-0175">Coiled coil</keyword>
<evidence type="ECO:0000313" key="4">
    <source>
        <dbReference type="EMBL" id="EPY34291.1"/>
    </source>
</evidence>
<dbReference type="AlphaFoldDB" id="S9W4L7"/>
<dbReference type="InterPro" id="IPR025252">
    <property type="entry name" value="DUF4200"/>
</dbReference>
<proteinExistence type="predicted"/>
<gene>
    <name evidence="4" type="ORF">STCU_01679</name>
</gene>
<reference evidence="4 5" key="1">
    <citation type="journal article" date="2013" name="PLoS ONE">
        <title>Predicting the Proteins of Angomonas deanei, Strigomonas culicis and Their Respective Endosymbionts Reveals New Aspects of the Trypanosomatidae Family.</title>
        <authorList>
            <person name="Motta M.C."/>
            <person name="Martins A.C."/>
            <person name="de Souza S.S."/>
            <person name="Catta-Preta C.M."/>
            <person name="Silva R."/>
            <person name="Klein C.C."/>
            <person name="de Almeida L.G."/>
            <person name="de Lima Cunha O."/>
            <person name="Ciapina L.P."/>
            <person name="Brocchi M."/>
            <person name="Colabardini A.C."/>
            <person name="de Araujo Lima B."/>
            <person name="Machado C.R."/>
            <person name="de Almeida Soares C.M."/>
            <person name="Probst C.M."/>
            <person name="de Menezes C.B."/>
            <person name="Thompson C.E."/>
            <person name="Bartholomeu D.C."/>
            <person name="Gradia D.F."/>
            <person name="Pavoni D.P."/>
            <person name="Grisard E.C."/>
            <person name="Fantinatti-Garboggini F."/>
            <person name="Marchini F.K."/>
            <person name="Rodrigues-Luiz G.F."/>
            <person name="Wagner G."/>
            <person name="Goldman G.H."/>
            <person name="Fietto J.L."/>
            <person name="Elias M.C."/>
            <person name="Goldman M.H."/>
            <person name="Sagot M.F."/>
            <person name="Pereira M."/>
            <person name="Stoco P.H."/>
            <person name="de Mendonca-Neto R.P."/>
            <person name="Teixeira S.M."/>
            <person name="Maciel T.E."/>
            <person name="de Oliveira Mendes T.A."/>
            <person name="Urmenyi T.P."/>
            <person name="de Souza W."/>
            <person name="Schenkman S."/>
            <person name="de Vasconcelos A.T."/>
        </authorList>
    </citation>
    <scope>NUCLEOTIDE SEQUENCE [LARGE SCALE GENOMIC DNA]</scope>
</reference>
<dbReference type="InterPro" id="IPR051147">
    <property type="entry name" value="CFAP_domain-containing"/>
</dbReference>
<keyword evidence="5" id="KW-1185">Reference proteome</keyword>
<comment type="caution">
    <text evidence="4">The sequence shown here is derived from an EMBL/GenBank/DDBJ whole genome shotgun (WGS) entry which is preliminary data.</text>
</comment>
<evidence type="ECO:0000256" key="2">
    <source>
        <dbReference type="SAM" id="Coils"/>
    </source>
</evidence>
<accession>S9W4L7</accession>
<evidence type="ECO:0000313" key="5">
    <source>
        <dbReference type="Proteomes" id="UP000015354"/>
    </source>
</evidence>
<keyword evidence="4" id="KW-0969">Cilium</keyword>
<organism evidence="4 5">
    <name type="scientific">Strigomonas culicis</name>
    <dbReference type="NCBI Taxonomy" id="28005"/>
    <lineage>
        <taxon>Eukaryota</taxon>
        <taxon>Discoba</taxon>
        <taxon>Euglenozoa</taxon>
        <taxon>Kinetoplastea</taxon>
        <taxon>Metakinetoplastina</taxon>
        <taxon>Trypanosomatida</taxon>
        <taxon>Trypanosomatidae</taxon>
        <taxon>Strigomonadinae</taxon>
        <taxon>Strigomonas</taxon>
    </lineage>
</organism>
<feature type="domain" description="DUF4200" evidence="3">
    <location>
        <begin position="15"/>
        <end position="128"/>
    </location>
</feature>
<name>S9W4L7_9TRYP</name>
<dbReference type="PANTHER" id="PTHR21683:SF2">
    <property type="entry name" value="COILED-COIL DOMAIN-CONTAINING PROTEIN 42 LIKE-2-LIKE"/>
    <property type="match status" value="1"/>
</dbReference>
<dbReference type="Proteomes" id="UP000015354">
    <property type="component" value="Unassembled WGS sequence"/>
</dbReference>
<evidence type="ECO:0000259" key="3">
    <source>
        <dbReference type="Pfam" id="PF13863"/>
    </source>
</evidence>
<keyword evidence="4" id="KW-0282">Flagellum</keyword>
<feature type="coiled-coil region" evidence="2">
    <location>
        <begin position="177"/>
        <end position="218"/>
    </location>
</feature>
<sequence>MTSVLDSITAAAKLRHAVVEVQQELEEKREDYNSRMLRVREGEAQLEKSRAELQDTLVQYYKFIQESEVKRSRASKKAVLEEKQRMEREEQIGRLTEQLEELEHRRDQSKERYEQYARYQSFLEEVLSRSEGDEYQEPRDIIQRWMTLQDNTKVLQKRKTQLEEDLLRNKNSLGVARQRRDNENVALQNQLNELQMTLENLQKSIKLKQDELERRIKQKSSTSRIISHLSVATKNLHDRCILWTSKYSGRGRGEARKEDALHQLGIIGNCLEDFQAIVLTHNEQAREAAVGKLS</sequence>
<keyword evidence="4" id="KW-0966">Cell projection</keyword>
<feature type="coiled-coil region" evidence="2">
    <location>
        <begin position="69"/>
        <end position="119"/>
    </location>
</feature>
<dbReference type="PANTHER" id="PTHR21683">
    <property type="entry name" value="COILED-COIL DOMAIN-CONTAINING PROTEIN 42 LIKE-2-LIKE-RELATED"/>
    <property type="match status" value="1"/>
</dbReference>
<dbReference type="OrthoDB" id="10264298at2759"/>
<dbReference type="GO" id="GO:0005856">
    <property type="term" value="C:cytoskeleton"/>
    <property type="evidence" value="ECO:0007669"/>
    <property type="project" value="UniProtKB-ARBA"/>
</dbReference>
<dbReference type="EMBL" id="ATMH01001679">
    <property type="protein sequence ID" value="EPY34291.1"/>
    <property type="molecule type" value="Genomic_DNA"/>
</dbReference>
<protein>
    <submittedName>
        <fullName evidence="4">Flagellar associated protein</fullName>
    </submittedName>
</protein>
<evidence type="ECO:0000256" key="1">
    <source>
        <dbReference type="ARBA" id="ARBA00023054"/>
    </source>
</evidence>